<protein>
    <submittedName>
        <fullName evidence="3">Lysophospholipase</fullName>
    </submittedName>
</protein>
<evidence type="ECO:0000259" key="2">
    <source>
        <dbReference type="Pfam" id="PF12697"/>
    </source>
</evidence>
<accession>A0A511J8Y5</accession>
<reference evidence="3 4" key="1">
    <citation type="submission" date="2019-07" db="EMBL/GenBank/DDBJ databases">
        <title>Whole genome shotgun sequence of Cellulomonas composti NBRC 100758.</title>
        <authorList>
            <person name="Hosoyama A."/>
            <person name="Uohara A."/>
            <person name="Ohji S."/>
            <person name="Ichikawa N."/>
        </authorList>
    </citation>
    <scope>NUCLEOTIDE SEQUENCE [LARGE SCALE GENOMIC DNA]</scope>
    <source>
        <strain evidence="3 4">NBRC 100758</strain>
    </source>
</reference>
<dbReference type="Proteomes" id="UP000321720">
    <property type="component" value="Unassembled WGS sequence"/>
</dbReference>
<dbReference type="Gene3D" id="3.40.50.1820">
    <property type="entry name" value="alpha/beta hydrolase"/>
    <property type="match status" value="1"/>
</dbReference>
<dbReference type="InterPro" id="IPR000073">
    <property type="entry name" value="AB_hydrolase_1"/>
</dbReference>
<comment type="caution">
    <text evidence="3">The sequence shown here is derived from an EMBL/GenBank/DDBJ whole genome shotgun (WGS) entry which is preliminary data.</text>
</comment>
<dbReference type="InterPro" id="IPR050228">
    <property type="entry name" value="Carboxylesterase_BioH"/>
</dbReference>
<proteinExistence type="predicted"/>
<feature type="compositionally biased region" description="Basic and acidic residues" evidence="1">
    <location>
        <begin position="8"/>
        <end position="21"/>
    </location>
</feature>
<gene>
    <name evidence="3" type="ORF">CCO02nite_11150</name>
</gene>
<evidence type="ECO:0000256" key="1">
    <source>
        <dbReference type="SAM" id="MobiDB-lite"/>
    </source>
</evidence>
<organism evidence="3 4">
    <name type="scientific">Cellulomonas composti</name>
    <dbReference type="NCBI Taxonomy" id="266130"/>
    <lineage>
        <taxon>Bacteria</taxon>
        <taxon>Bacillati</taxon>
        <taxon>Actinomycetota</taxon>
        <taxon>Actinomycetes</taxon>
        <taxon>Micrococcales</taxon>
        <taxon>Cellulomonadaceae</taxon>
        <taxon>Cellulomonas</taxon>
    </lineage>
</organism>
<dbReference type="GO" id="GO:0003824">
    <property type="term" value="F:catalytic activity"/>
    <property type="evidence" value="ECO:0007669"/>
    <property type="project" value="UniProtKB-ARBA"/>
</dbReference>
<dbReference type="EMBL" id="BJWG01000004">
    <property type="protein sequence ID" value="GEL94457.1"/>
    <property type="molecule type" value="Genomic_DNA"/>
</dbReference>
<evidence type="ECO:0000313" key="3">
    <source>
        <dbReference type="EMBL" id="GEL94457.1"/>
    </source>
</evidence>
<name>A0A511J8Y5_9CELL</name>
<keyword evidence="4" id="KW-1185">Reference proteome</keyword>
<dbReference type="PANTHER" id="PTHR43194:SF5">
    <property type="entry name" value="PIMELOYL-[ACYL-CARRIER PROTEIN] METHYL ESTER ESTERASE"/>
    <property type="match status" value="1"/>
</dbReference>
<dbReference type="InterPro" id="IPR029058">
    <property type="entry name" value="AB_hydrolase_fold"/>
</dbReference>
<evidence type="ECO:0000313" key="4">
    <source>
        <dbReference type="Proteomes" id="UP000321720"/>
    </source>
</evidence>
<feature type="domain" description="AB hydrolase-1" evidence="2">
    <location>
        <begin position="41"/>
        <end position="250"/>
    </location>
</feature>
<feature type="region of interest" description="Disordered" evidence="1">
    <location>
        <begin position="1"/>
        <end position="24"/>
    </location>
</feature>
<dbReference type="Pfam" id="PF12697">
    <property type="entry name" value="Abhydrolase_6"/>
    <property type="match status" value="1"/>
</dbReference>
<sequence length="272" mass="27982">MSSSGTRWAERVRPPADRRAGGTDTCGGTDACGGTVAGMGVVLVHGVRTSRTMWRPQLEALDRAGVPAVAVDLPGHGSRAGERFTLDGAVEAVAAGVDGLGGRALVVGLSLGGYVAIAHAARRPGQVAGLVAAACCTRPRRVLVGGWSALAAGIGRLPDGGARLNDGFARRLVGERGLADLGAGGFTLEVMPDVLREVGMLDPVAALGAVSAPVWLVNGRYDHFRADERRYLAACRDGRLVVIPGATHLVSVVAPVSFMRVLLEAHDEVGTD</sequence>
<dbReference type="AlphaFoldDB" id="A0A511J8Y5"/>
<dbReference type="SUPFAM" id="SSF53474">
    <property type="entry name" value="alpha/beta-Hydrolases"/>
    <property type="match status" value="1"/>
</dbReference>
<dbReference type="PANTHER" id="PTHR43194">
    <property type="entry name" value="HYDROLASE ALPHA/BETA FOLD FAMILY"/>
    <property type="match status" value="1"/>
</dbReference>